<gene>
    <name evidence="1" type="ORF">ABK905_21765</name>
</gene>
<organism evidence="1">
    <name type="scientific">Acerihabitans sp. KWT182</name>
    <dbReference type="NCBI Taxonomy" id="3157919"/>
    <lineage>
        <taxon>Bacteria</taxon>
        <taxon>Pseudomonadati</taxon>
        <taxon>Pseudomonadota</taxon>
        <taxon>Gammaproteobacteria</taxon>
        <taxon>Enterobacterales</taxon>
        <taxon>Pectobacteriaceae</taxon>
        <taxon>Acerihabitans</taxon>
    </lineage>
</organism>
<accession>A0AAU7Q7H0</accession>
<protein>
    <submittedName>
        <fullName evidence="1">Uncharacterized protein</fullName>
    </submittedName>
</protein>
<evidence type="ECO:0000313" key="1">
    <source>
        <dbReference type="EMBL" id="XBS69082.1"/>
    </source>
</evidence>
<dbReference type="AlphaFoldDB" id="A0AAU7Q7H0"/>
<dbReference type="EMBL" id="CP157947">
    <property type="protein sequence ID" value="XBS69082.1"/>
    <property type="molecule type" value="Genomic_DNA"/>
</dbReference>
<sequence length="244" mass="28261">MPIKKEYGNGNKHPDWSDTDIFNYILINKEKALIIDHANLASMLHFSKERNRINWHCFFYYLADHCQPIESINYFELFNEHFTLFSQSYHYDMNKSRFEKLIDILNLCEYESRFKSVIAGEPVSHADKLIQAEDQLRLHELFQDVMSPKDTSPKNASPIDANPIDANPIDASSIDASPKDASPKDASLKETVLKTAHISVILDVFQLEEASDTLKAQTFSVLRHYLLSTHPVRYLVRKQSHLKY</sequence>
<dbReference type="InterPro" id="IPR038270">
    <property type="entry name" value="SopA-like_catalytic_sf"/>
</dbReference>
<dbReference type="Gene3D" id="1.10.4140.10">
    <property type="entry name" value="effector protein (NleL)"/>
    <property type="match status" value="1"/>
</dbReference>
<dbReference type="Gene3D" id="3.40.1850.10">
    <property type="entry name" value="HECT-like ubiquitin ligase"/>
    <property type="match status" value="1"/>
</dbReference>
<name>A0AAU7Q7H0_9GAMM</name>
<reference evidence="1" key="1">
    <citation type="submission" date="2024-06" db="EMBL/GenBank/DDBJ databases">
        <authorList>
            <person name="Coelho C."/>
            <person name="Bento M."/>
            <person name="Garcia E."/>
            <person name="Camelo A."/>
            <person name="Brandao I."/>
            <person name="Espirito Santo C."/>
            <person name="Trovao J."/>
            <person name="Verissimo A."/>
            <person name="Costa J."/>
            <person name="Tiago I."/>
        </authorList>
    </citation>
    <scope>NUCLEOTIDE SEQUENCE</scope>
    <source>
        <strain evidence="1">KWT182</strain>
    </source>
</reference>
<proteinExistence type="predicted"/>